<keyword evidence="7" id="KW-1185">Reference proteome</keyword>
<keyword evidence="2" id="KW-0815">Transposition</keyword>
<reference evidence="6 7" key="1">
    <citation type="submission" date="2024-01" db="EMBL/GenBank/DDBJ databases">
        <title>The strains designed SYSU M86414 and SYSU M84420 isolated from the marine sediment in San Sha City (Hainan Province, China).</title>
        <authorList>
            <person name="Guo D."/>
        </authorList>
    </citation>
    <scope>NUCLEOTIDE SEQUENCE [LARGE SCALE GENOMIC DNA]</scope>
    <source>
        <strain evidence="6 7">SYSU M84420</strain>
    </source>
</reference>
<keyword evidence="3" id="KW-0238">DNA-binding</keyword>
<dbReference type="SUPFAM" id="SSF53098">
    <property type="entry name" value="Ribonuclease H-like"/>
    <property type="match status" value="1"/>
</dbReference>
<evidence type="ECO:0000256" key="4">
    <source>
        <dbReference type="ARBA" id="ARBA00023172"/>
    </source>
</evidence>
<accession>A0ABU6IUW8</accession>
<dbReference type="InterPro" id="IPR002559">
    <property type="entry name" value="Transposase_11"/>
</dbReference>
<comment type="similarity">
    <text evidence="1">Belongs to the transposase 11 family.</text>
</comment>
<name>A0ABU6IUW8_9FLAO</name>
<feature type="domain" description="Transposase IS4-like" evidence="5">
    <location>
        <begin position="3"/>
        <end position="128"/>
    </location>
</feature>
<evidence type="ECO:0000256" key="3">
    <source>
        <dbReference type="ARBA" id="ARBA00023125"/>
    </source>
</evidence>
<gene>
    <name evidence="6" type="ORF">VOP03_16350</name>
</gene>
<protein>
    <submittedName>
        <fullName evidence="6">IS4 family transposase</fullName>
    </submittedName>
</protein>
<dbReference type="InterPro" id="IPR012337">
    <property type="entry name" value="RNaseH-like_sf"/>
</dbReference>
<sequence>MDTAGAFFVSRAKSNMDYSVVEQNFNIDPASGLRTDRTVTLNGHRSKKLYPGPLRLVEYHDREGDVDLIFLTNNMEVSALEVAKLYRNRWQIETFFKWIKQNLAIKKLWGHSENAVNIHIWVAICTYLVVAHVKHSLKSELSIYEIIQILGISAMDKTPLKELLTEPKSNQNVNEQMNLFSD</sequence>
<dbReference type="PANTHER" id="PTHR33258">
    <property type="entry name" value="TRANSPOSASE INSL FOR INSERTION SEQUENCE ELEMENT IS186A-RELATED"/>
    <property type="match status" value="1"/>
</dbReference>
<dbReference type="EMBL" id="JAYMGW010000025">
    <property type="protein sequence ID" value="MEC4266925.1"/>
    <property type="molecule type" value="Genomic_DNA"/>
</dbReference>
<evidence type="ECO:0000256" key="2">
    <source>
        <dbReference type="ARBA" id="ARBA00022578"/>
    </source>
</evidence>
<organism evidence="6 7">
    <name type="scientific">Flagellimonas halotolerans</name>
    <dbReference type="NCBI Taxonomy" id="3112164"/>
    <lineage>
        <taxon>Bacteria</taxon>
        <taxon>Pseudomonadati</taxon>
        <taxon>Bacteroidota</taxon>
        <taxon>Flavobacteriia</taxon>
        <taxon>Flavobacteriales</taxon>
        <taxon>Flavobacteriaceae</taxon>
        <taxon>Flagellimonas</taxon>
    </lineage>
</organism>
<evidence type="ECO:0000256" key="1">
    <source>
        <dbReference type="ARBA" id="ARBA00010075"/>
    </source>
</evidence>
<dbReference type="NCBIfam" id="NF033592">
    <property type="entry name" value="transpos_IS4_1"/>
    <property type="match status" value="1"/>
</dbReference>
<dbReference type="InterPro" id="IPR047952">
    <property type="entry name" value="Transpos_IS4"/>
</dbReference>
<dbReference type="RefSeq" id="WP_326407881.1">
    <property type="nucleotide sequence ID" value="NZ_JAYMGW010000025.1"/>
</dbReference>
<dbReference type="Pfam" id="PF01609">
    <property type="entry name" value="DDE_Tnp_1"/>
    <property type="match status" value="1"/>
</dbReference>
<dbReference type="Proteomes" id="UP001355298">
    <property type="component" value="Unassembled WGS sequence"/>
</dbReference>
<dbReference type="PANTHER" id="PTHR33258:SF1">
    <property type="entry name" value="TRANSPOSASE INSL FOR INSERTION SEQUENCE ELEMENT IS186A-RELATED"/>
    <property type="match status" value="1"/>
</dbReference>
<dbReference type="Gene3D" id="3.90.350.10">
    <property type="entry name" value="Transposase Inhibitor Protein From Tn5, Chain A, domain 1"/>
    <property type="match status" value="1"/>
</dbReference>
<evidence type="ECO:0000313" key="7">
    <source>
        <dbReference type="Proteomes" id="UP001355298"/>
    </source>
</evidence>
<keyword evidence="4" id="KW-0233">DNA recombination</keyword>
<evidence type="ECO:0000313" key="6">
    <source>
        <dbReference type="EMBL" id="MEC4266925.1"/>
    </source>
</evidence>
<evidence type="ECO:0000259" key="5">
    <source>
        <dbReference type="Pfam" id="PF01609"/>
    </source>
</evidence>
<comment type="caution">
    <text evidence="6">The sequence shown here is derived from an EMBL/GenBank/DDBJ whole genome shotgun (WGS) entry which is preliminary data.</text>
</comment>
<proteinExistence type="inferred from homology"/>